<dbReference type="Pfam" id="PF17035">
    <property type="entry name" value="BET"/>
    <property type="match status" value="1"/>
</dbReference>
<dbReference type="InterPro" id="IPR038336">
    <property type="entry name" value="NET_sf"/>
</dbReference>
<dbReference type="AlphaFoldDB" id="A0A061HLC5"/>
<dbReference type="GO" id="GO:0031011">
    <property type="term" value="C:Ino80 complex"/>
    <property type="evidence" value="ECO:0007669"/>
    <property type="project" value="EnsemblFungi"/>
</dbReference>
<reference evidence="7" key="1">
    <citation type="journal article" date="2013" name="Nat. Genet.">
        <title>The wheat powdery mildew genome shows the unique evolution of an obligate biotroph.</title>
        <authorList>
            <person name="Wicker T."/>
            <person name="Oberhaensli S."/>
            <person name="Parlange F."/>
            <person name="Buchmann J.P."/>
            <person name="Shatalina M."/>
            <person name="Roffler S."/>
            <person name="Ben-David R."/>
            <person name="Dolezel J."/>
            <person name="Simkova H."/>
            <person name="Schulze-Lefert P."/>
            <person name="Spanu P.D."/>
            <person name="Bruggmann R."/>
            <person name="Amselem J."/>
            <person name="Quesneville H."/>
            <person name="Ver Loren van Themaat E."/>
            <person name="Paape T."/>
            <person name="Shimizu K.K."/>
            <person name="Keller B."/>
        </authorList>
    </citation>
    <scope>NUCLEOTIDE SEQUENCE [LARGE SCALE GENOMIC DNA]</scope>
    <source>
        <strain evidence="7">96224</strain>
    </source>
</reference>
<dbReference type="InterPro" id="IPR038704">
    <property type="entry name" value="YEAST_sf"/>
</dbReference>
<dbReference type="InterPro" id="IPR055129">
    <property type="entry name" value="YEATS_dom"/>
</dbReference>
<gene>
    <name evidence="5" type="ORF">BGT96224_2418</name>
    <name evidence="6" type="ORF">BGT96224V2_LOCUS4172</name>
</gene>
<evidence type="ECO:0000256" key="2">
    <source>
        <dbReference type="PROSITE-ProRule" id="PRU00376"/>
    </source>
</evidence>
<feature type="region of interest" description="Disordered" evidence="3">
    <location>
        <begin position="133"/>
        <end position="154"/>
    </location>
</feature>
<dbReference type="Pfam" id="PF03366">
    <property type="entry name" value="YEATS"/>
    <property type="match status" value="1"/>
</dbReference>
<dbReference type="CDD" id="cd16905">
    <property type="entry name" value="YEATS_Taf14_like"/>
    <property type="match status" value="1"/>
</dbReference>
<keyword evidence="1 2" id="KW-0539">Nucleus</keyword>
<evidence type="ECO:0000259" key="4">
    <source>
        <dbReference type="PROSITE" id="PS51037"/>
    </source>
</evidence>
<organism evidence="6">
    <name type="scientific">Blumeria graminis f. sp. tritici 96224</name>
    <dbReference type="NCBI Taxonomy" id="1268274"/>
    <lineage>
        <taxon>Eukaryota</taxon>
        <taxon>Fungi</taxon>
        <taxon>Dikarya</taxon>
        <taxon>Ascomycota</taxon>
        <taxon>Pezizomycotina</taxon>
        <taxon>Leotiomycetes</taxon>
        <taxon>Erysiphales</taxon>
        <taxon>Erysiphaceae</taxon>
        <taxon>Blumeria</taxon>
    </lineage>
</organism>
<evidence type="ECO:0000313" key="6">
    <source>
        <dbReference type="EMBL" id="SUZ10999.1"/>
    </source>
</evidence>
<dbReference type="EMBL" id="KE375079">
    <property type="protein sequence ID" value="EPQ64180.1"/>
    <property type="molecule type" value="Genomic_DNA"/>
</dbReference>
<protein>
    <submittedName>
        <fullName evidence="6">Bgt-2418</fullName>
    </submittedName>
    <submittedName>
        <fullName evidence="5">Subunit of TFIID TFIIF INO80 SWI-SNF and NuA3 complex</fullName>
    </submittedName>
</protein>
<dbReference type="GO" id="GO:0005669">
    <property type="term" value="C:transcription factor TFIID complex"/>
    <property type="evidence" value="ECO:0007669"/>
    <property type="project" value="EnsemblFungi"/>
</dbReference>
<dbReference type="OrthoDB" id="1741717at2759"/>
<evidence type="ECO:0000313" key="7">
    <source>
        <dbReference type="Proteomes" id="UP000053110"/>
    </source>
</evidence>
<evidence type="ECO:0000313" key="5">
    <source>
        <dbReference type="EMBL" id="EPQ64180.1"/>
    </source>
</evidence>
<comment type="subcellular location">
    <subcellularLocation>
        <location evidence="2">Nucleus</location>
    </subcellularLocation>
</comment>
<dbReference type="PROSITE" id="PS51037">
    <property type="entry name" value="YEATS"/>
    <property type="match status" value="1"/>
</dbReference>
<dbReference type="InterPro" id="IPR016665">
    <property type="entry name" value="Sas5/TAF14"/>
</dbReference>
<dbReference type="InterPro" id="IPR005033">
    <property type="entry name" value="YEATS"/>
</dbReference>
<dbReference type="GO" id="GO:0006338">
    <property type="term" value="P:chromatin remodeling"/>
    <property type="evidence" value="ECO:0007669"/>
    <property type="project" value="EnsemblFungi"/>
</dbReference>
<dbReference type="Proteomes" id="UP000053110">
    <property type="component" value="Unassembled WGS sequence"/>
</dbReference>
<evidence type="ECO:0000256" key="3">
    <source>
        <dbReference type="SAM" id="MobiDB-lite"/>
    </source>
</evidence>
<dbReference type="GO" id="GO:0016514">
    <property type="term" value="C:SWI/SNF complex"/>
    <property type="evidence" value="ECO:0007669"/>
    <property type="project" value="EnsemblFungi"/>
</dbReference>
<dbReference type="PIRSF" id="PIRSF016551">
    <property type="entry name" value="SAS5/TFIID_14"/>
    <property type="match status" value="1"/>
</dbReference>
<dbReference type="InterPro" id="IPR027353">
    <property type="entry name" value="NET_dom"/>
</dbReference>
<dbReference type="GO" id="GO:0006355">
    <property type="term" value="P:regulation of DNA-templated transcription"/>
    <property type="evidence" value="ECO:0007669"/>
    <property type="project" value="InterPro"/>
</dbReference>
<sequence length="221" mass="25078">MVAEVKRFVKVITEQRNIDKPSEVEGFPMKAWNIEIFLLDEAGNEKTANCFTKAVYNLHPSFANPVQTFTNPPFRCENEGWGEFDMTIDLYSTEKGGKNSITHDLNFAKGRYEAKHQITFKNPSATLINVLRETGPVPGDENTKKSGTSKKKKGVDMEKLAEGLVKLGEDDLLHVVQMIHDNKSEDTYTKNDIDQGEFHVDLYTLPETLIKMLWDFVSTKS</sequence>
<feature type="domain" description="YEATS" evidence="4">
    <location>
        <begin position="1"/>
        <end position="134"/>
    </location>
</feature>
<dbReference type="PANTHER" id="PTHR23195">
    <property type="entry name" value="YEATS DOMAIN"/>
    <property type="match status" value="1"/>
</dbReference>
<name>A0A061HLC5_BLUGR</name>
<proteinExistence type="predicted"/>
<dbReference type="Gene3D" id="2.60.40.1970">
    <property type="entry name" value="YEATS domain"/>
    <property type="match status" value="1"/>
</dbReference>
<reference evidence="5" key="2">
    <citation type="submission" date="2013-01" db="EMBL/GenBank/DDBJ databases">
        <title>The wheat powdery mildew genome reveals unique evolution of an obligate biotroph.</title>
        <authorList>
            <person name="Oberhaensli S."/>
            <person name="Wicker T."/>
            <person name="Keller B."/>
        </authorList>
    </citation>
    <scope>NUCLEOTIDE SEQUENCE</scope>
    <source>
        <strain evidence="5">96224</strain>
    </source>
</reference>
<dbReference type="HOGENOM" id="CLU_078004_0_0_1"/>
<dbReference type="EMBL" id="UIGY01000106">
    <property type="protein sequence ID" value="SUZ10999.1"/>
    <property type="molecule type" value="Genomic_DNA"/>
</dbReference>
<reference evidence="6" key="3">
    <citation type="submission" date="2018-07" db="EMBL/GenBank/DDBJ databases">
        <authorList>
            <person name="Quirk P.G."/>
            <person name="Krulwich T.A."/>
        </authorList>
    </citation>
    <scope>NUCLEOTIDE SEQUENCE</scope>
    <source>
        <strain evidence="6">96224</strain>
    </source>
</reference>
<dbReference type="Gene3D" id="1.20.1270.220">
    <property type="match status" value="1"/>
</dbReference>
<accession>A0A061HLC5</accession>
<evidence type="ECO:0000256" key="1">
    <source>
        <dbReference type="ARBA" id="ARBA00023242"/>
    </source>
</evidence>
<dbReference type="GO" id="GO:0005674">
    <property type="term" value="C:transcription factor TFIIF complex"/>
    <property type="evidence" value="ECO:0007669"/>
    <property type="project" value="EnsemblFungi"/>
</dbReference>